<dbReference type="Proteomes" id="UP000238479">
    <property type="component" value="Chromosome 7"/>
</dbReference>
<dbReference type="PROSITE" id="PS50863">
    <property type="entry name" value="B3"/>
    <property type="match status" value="2"/>
</dbReference>
<dbReference type="PANTHER" id="PTHR31920:SF108">
    <property type="entry name" value="B3 DOMAIN-CONTAINING TRANSCRIPTION FACTOR VRN1-LIKE"/>
    <property type="match status" value="1"/>
</dbReference>
<dbReference type="CDD" id="cd10017">
    <property type="entry name" value="B3_DNA"/>
    <property type="match status" value="3"/>
</dbReference>
<keyword evidence="2" id="KW-0805">Transcription regulation</keyword>
<dbReference type="Gramene" id="PRQ20354">
    <property type="protein sequence ID" value="PRQ20354"/>
    <property type="gene ID" value="RchiOBHm_Chr7g0227261"/>
</dbReference>
<keyword evidence="4" id="KW-0804">Transcription</keyword>
<reference evidence="7 8" key="1">
    <citation type="journal article" date="2018" name="Nat. Genet.">
        <title>The Rosa genome provides new insights in the design of modern roses.</title>
        <authorList>
            <person name="Bendahmane M."/>
        </authorList>
    </citation>
    <scope>NUCLEOTIDE SEQUENCE [LARGE SCALE GENOMIC DNA]</scope>
    <source>
        <strain evidence="8">cv. Old Blush</strain>
    </source>
</reference>
<dbReference type="InterPro" id="IPR003340">
    <property type="entry name" value="B3_DNA-bd"/>
</dbReference>
<dbReference type="InterPro" id="IPR050655">
    <property type="entry name" value="Plant_B3_domain"/>
</dbReference>
<dbReference type="PANTHER" id="PTHR31920">
    <property type="entry name" value="B3 DOMAIN-CONTAINING"/>
    <property type="match status" value="1"/>
</dbReference>
<evidence type="ECO:0000256" key="3">
    <source>
        <dbReference type="ARBA" id="ARBA00023125"/>
    </source>
</evidence>
<evidence type="ECO:0000256" key="2">
    <source>
        <dbReference type="ARBA" id="ARBA00023015"/>
    </source>
</evidence>
<keyword evidence="5" id="KW-0539">Nucleus</keyword>
<evidence type="ECO:0000313" key="7">
    <source>
        <dbReference type="EMBL" id="PRQ20354.1"/>
    </source>
</evidence>
<dbReference type="InterPro" id="IPR015300">
    <property type="entry name" value="DNA-bd_pseudobarrel_sf"/>
</dbReference>
<dbReference type="Gene3D" id="2.40.330.10">
    <property type="entry name" value="DNA-binding pseudobarrel domain"/>
    <property type="match status" value="3"/>
</dbReference>
<comment type="subcellular location">
    <subcellularLocation>
        <location evidence="1">Nucleus</location>
    </subcellularLocation>
</comment>
<feature type="domain" description="TF-B3" evidence="6">
    <location>
        <begin position="26"/>
        <end position="119"/>
    </location>
</feature>
<name>A0A2P6PEK0_ROSCH</name>
<accession>A0A2P6PEK0</accession>
<evidence type="ECO:0000256" key="5">
    <source>
        <dbReference type="ARBA" id="ARBA00023242"/>
    </source>
</evidence>
<dbReference type="STRING" id="74649.A0A2P6PEK0"/>
<dbReference type="OMA" id="YGSEWEV"/>
<comment type="caution">
    <text evidence="7">The sequence shown here is derived from an EMBL/GenBank/DDBJ whole genome shotgun (WGS) entry which is preliminary data.</text>
</comment>
<evidence type="ECO:0000256" key="1">
    <source>
        <dbReference type="ARBA" id="ARBA00004123"/>
    </source>
</evidence>
<evidence type="ECO:0000313" key="8">
    <source>
        <dbReference type="Proteomes" id="UP000238479"/>
    </source>
</evidence>
<dbReference type="SMART" id="SM01019">
    <property type="entry name" value="B3"/>
    <property type="match status" value="2"/>
</dbReference>
<dbReference type="SUPFAM" id="SSF101936">
    <property type="entry name" value="DNA-binding pseudobarrel domain"/>
    <property type="match status" value="3"/>
</dbReference>
<organism evidence="7 8">
    <name type="scientific">Rosa chinensis</name>
    <name type="common">China rose</name>
    <dbReference type="NCBI Taxonomy" id="74649"/>
    <lineage>
        <taxon>Eukaryota</taxon>
        <taxon>Viridiplantae</taxon>
        <taxon>Streptophyta</taxon>
        <taxon>Embryophyta</taxon>
        <taxon>Tracheophyta</taxon>
        <taxon>Spermatophyta</taxon>
        <taxon>Magnoliopsida</taxon>
        <taxon>eudicotyledons</taxon>
        <taxon>Gunneridae</taxon>
        <taxon>Pentapetalae</taxon>
        <taxon>rosids</taxon>
        <taxon>fabids</taxon>
        <taxon>Rosales</taxon>
        <taxon>Rosaceae</taxon>
        <taxon>Rosoideae</taxon>
        <taxon>Rosoideae incertae sedis</taxon>
        <taxon>Rosa</taxon>
    </lineage>
</organism>
<evidence type="ECO:0000259" key="6">
    <source>
        <dbReference type="PROSITE" id="PS50863"/>
    </source>
</evidence>
<dbReference type="Pfam" id="PF02362">
    <property type="entry name" value="B3"/>
    <property type="match status" value="2"/>
</dbReference>
<evidence type="ECO:0000256" key="4">
    <source>
        <dbReference type="ARBA" id="ARBA00023163"/>
    </source>
</evidence>
<dbReference type="EMBL" id="PDCK01000045">
    <property type="protein sequence ID" value="PRQ20354.1"/>
    <property type="molecule type" value="Genomic_DNA"/>
</dbReference>
<dbReference type="GO" id="GO:0003677">
    <property type="term" value="F:DNA binding"/>
    <property type="evidence" value="ECO:0007669"/>
    <property type="project" value="UniProtKB-KW"/>
</dbReference>
<dbReference type="GO" id="GO:0005634">
    <property type="term" value="C:nucleus"/>
    <property type="evidence" value="ECO:0007669"/>
    <property type="project" value="UniProtKB-SubCell"/>
</dbReference>
<gene>
    <name evidence="7" type="ORF">RchiOBHm_Chr7g0227261</name>
</gene>
<dbReference type="AlphaFoldDB" id="A0A2P6PEK0"/>
<keyword evidence="3" id="KW-0238">DNA-binding</keyword>
<sequence length="454" mass="51944">MTSYLSWKFDHRKFGSQPTFLSTTPHFLSIILDDTSRVIKLGIPEDFVSKYGKDLSNSVTFRLPYGSEWEVGLTRYNGEVWFDKGWPDFSNFYSLGYNDLLVFGYEGKSRFQVSIFDKSTIEIEYPVKVPNIEESDEHDDSSVEILEDFPLYLRKARETSRLPSSLPRVKDRTISSGTAKINLGFEKSMKKKETHGSKSGRKSSVILCVPGGSKTWTVALNYQQKARRVSFNTGWIEFLRDNNLKVWDVCDNEDNVTELDDAYDDEDADDDSIEILNHFPSFTKGKEKFALPSQLHKRRRTTSSTKAESTMKHVGGCSKTQKFLKQRPEVFKRIHPVMASIGRDLAFQRATAFKPPHPHFAVSIKPSYIRGNYLWLPTVFVHGHLIKWPSDAILKVSDGARWPVCFHYNKARATLQGGFAKFVRGNNLKAGDACVFVLTNNIKFLFDVFIFRTT</sequence>
<feature type="domain" description="TF-B3" evidence="6">
    <location>
        <begin position="359"/>
        <end position="452"/>
    </location>
</feature>
<keyword evidence="8" id="KW-1185">Reference proteome</keyword>
<protein>
    <submittedName>
        <fullName evidence="7">Putative transcription factor B3-Domain family</fullName>
    </submittedName>
</protein>
<proteinExistence type="predicted"/>